<protein>
    <submittedName>
        <fullName evidence="1">Uncharacterized protein</fullName>
    </submittedName>
</protein>
<name>A0A0B7GR18_TREPH</name>
<dbReference type="AlphaFoldDB" id="A0A0B7GR18"/>
<reference evidence="2" key="1">
    <citation type="submission" date="2015-01" db="EMBL/GenBank/DDBJ databases">
        <authorList>
            <person name="Manzoor Shahid"/>
            <person name="Zubair Saima"/>
        </authorList>
    </citation>
    <scope>NUCLEOTIDE SEQUENCE [LARGE SCALE GENOMIC DNA]</scope>
    <source>
        <strain evidence="2">V1</strain>
    </source>
</reference>
<dbReference type="Proteomes" id="UP000042527">
    <property type="component" value="Unassembled WGS sequence"/>
</dbReference>
<sequence>MRDCGFKHSYGKLLTVAKLVGEVTVNFQNFAVAPCRTLFYNFLRFV</sequence>
<organism evidence="1 2">
    <name type="scientific">Treponema phagedenis</name>
    <dbReference type="NCBI Taxonomy" id="162"/>
    <lineage>
        <taxon>Bacteria</taxon>
        <taxon>Pseudomonadati</taxon>
        <taxon>Spirochaetota</taxon>
        <taxon>Spirochaetia</taxon>
        <taxon>Spirochaetales</taxon>
        <taxon>Treponemataceae</taxon>
        <taxon>Treponema</taxon>
    </lineage>
</organism>
<accession>A0A0B7GR18</accession>
<dbReference type="EMBL" id="CDNC01000004">
    <property type="protein sequence ID" value="CEM60893.1"/>
    <property type="molecule type" value="Genomic_DNA"/>
</dbReference>
<proteinExistence type="predicted"/>
<keyword evidence="2" id="KW-1185">Reference proteome</keyword>
<evidence type="ECO:0000313" key="2">
    <source>
        <dbReference type="Proteomes" id="UP000042527"/>
    </source>
</evidence>
<evidence type="ECO:0000313" key="1">
    <source>
        <dbReference type="EMBL" id="CEM60893.1"/>
    </source>
</evidence>
<gene>
    <name evidence="1" type="ORF">TPHV1_120022</name>
</gene>